<dbReference type="InterPro" id="IPR036388">
    <property type="entry name" value="WH-like_DNA-bd_sf"/>
</dbReference>
<dbReference type="InterPro" id="IPR001845">
    <property type="entry name" value="HTH_ArsR_DNA-bd_dom"/>
</dbReference>
<dbReference type="Gene3D" id="1.10.10.10">
    <property type="entry name" value="Winged helix-like DNA-binding domain superfamily/Winged helix DNA-binding domain"/>
    <property type="match status" value="1"/>
</dbReference>
<dbReference type="RefSeq" id="WP_103225293.1">
    <property type="nucleotide sequence ID" value="NZ_PPCN01000017.1"/>
</dbReference>
<dbReference type="Proteomes" id="UP000236959">
    <property type="component" value="Unassembled WGS sequence"/>
</dbReference>
<keyword evidence="2" id="KW-0238">DNA-binding</keyword>
<evidence type="ECO:0000313" key="2">
    <source>
        <dbReference type="EMBL" id="POF28140.1"/>
    </source>
</evidence>
<evidence type="ECO:0000313" key="3">
    <source>
        <dbReference type="Proteomes" id="UP000236959"/>
    </source>
</evidence>
<dbReference type="GO" id="GO:0010288">
    <property type="term" value="P:response to lead ion"/>
    <property type="evidence" value="ECO:0007669"/>
    <property type="project" value="TreeGrafter"/>
</dbReference>
<dbReference type="PROSITE" id="PS50987">
    <property type="entry name" value="HTH_ARSR_2"/>
    <property type="match status" value="1"/>
</dbReference>
<dbReference type="InterPro" id="IPR036390">
    <property type="entry name" value="WH_DNA-bd_sf"/>
</dbReference>
<dbReference type="AlphaFoldDB" id="A0A2S3UKP1"/>
<dbReference type="Pfam" id="PF12840">
    <property type="entry name" value="HTH_20"/>
    <property type="match status" value="1"/>
</dbReference>
<dbReference type="SUPFAM" id="SSF46785">
    <property type="entry name" value="Winged helix' DNA-binding domain"/>
    <property type="match status" value="1"/>
</dbReference>
<comment type="caution">
    <text evidence="2">The sequence shown here is derived from an EMBL/GenBank/DDBJ whole genome shotgun (WGS) entry which is preliminary data.</text>
</comment>
<dbReference type="GO" id="GO:0046686">
    <property type="term" value="P:response to cadmium ion"/>
    <property type="evidence" value="ECO:0007669"/>
    <property type="project" value="TreeGrafter"/>
</dbReference>
<proteinExistence type="predicted"/>
<dbReference type="InterPro" id="IPR011991">
    <property type="entry name" value="ArsR-like_HTH"/>
</dbReference>
<dbReference type="InterPro" id="IPR052543">
    <property type="entry name" value="HTH_Metal-responsive_Reg"/>
</dbReference>
<evidence type="ECO:0000259" key="1">
    <source>
        <dbReference type="PROSITE" id="PS50987"/>
    </source>
</evidence>
<name>A0A2S3UKP1_9HYPH</name>
<gene>
    <name evidence="2" type="ORF">CLV41_11774</name>
</gene>
<keyword evidence="3" id="KW-1185">Reference proteome</keyword>
<dbReference type="PRINTS" id="PR00778">
    <property type="entry name" value="HTHARSR"/>
</dbReference>
<sequence length="229" mass="24485">MKDGPDIARIGSLIGDPARANILSALMSGKALTATELAAEAGITSQTASSHLKKLMDGGLLTQAKQGRHRYFTLSGPEVGTVVEAVMGLAAGKGHLRTRTGPKDPAMRTARVCYDHLAGDMAVRIFDSLQNRGFLTDSADKGGLGLTEHGRRFVSGLGIDLDALGLSRRPLCRACLDWSERRNHLAGSLGAALLDRFQQQAWLRRQTGSRVVTVSPLGDAELRKLFPAE</sequence>
<dbReference type="CDD" id="cd00090">
    <property type="entry name" value="HTH_ARSR"/>
    <property type="match status" value="1"/>
</dbReference>
<dbReference type="GO" id="GO:0097063">
    <property type="term" value="F:cadmium ion sensor activity"/>
    <property type="evidence" value="ECO:0007669"/>
    <property type="project" value="TreeGrafter"/>
</dbReference>
<feature type="domain" description="HTH arsR-type" evidence="1">
    <location>
        <begin position="1"/>
        <end position="94"/>
    </location>
</feature>
<dbReference type="EMBL" id="PPCN01000017">
    <property type="protein sequence ID" value="POF28140.1"/>
    <property type="molecule type" value="Genomic_DNA"/>
</dbReference>
<accession>A0A2S3UKP1</accession>
<dbReference type="NCBIfam" id="NF033788">
    <property type="entry name" value="HTH_metalloreg"/>
    <property type="match status" value="1"/>
</dbReference>
<reference evidence="2 3" key="1">
    <citation type="submission" date="2018-01" db="EMBL/GenBank/DDBJ databases">
        <title>Genomic Encyclopedia of Archaeal and Bacterial Type Strains, Phase II (KMG-II): from individual species to whole genera.</title>
        <authorList>
            <person name="Goeker M."/>
        </authorList>
    </citation>
    <scope>NUCLEOTIDE SEQUENCE [LARGE SCALE GENOMIC DNA]</scope>
    <source>
        <strain evidence="2 3">DSM 17023</strain>
    </source>
</reference>
<dbReference type="PANTHER" id="PTHR39168:SF1">
    <property type="entry name" value="TRANSCRIPTIONAL REGULATORY PROTEIN"/>
    <property type="match status" value="1"/>
</dbReference>
<organism evidence="2 3">
    <name type="scientific">Roseibium marinum</name>
    <dbReference type="NCBI Taxonomy" id="281252"/>
    <lineage>
        <taxon>Bacteria</taxon>
        <taxon>Pseudomonadati</taxon>
        <taxon>Pseudomonadota</taxon>
        <taxon>Alphaproteobacteria</taxon>
        <taxon>Hyphomicrobiales</taxon>
        <taxon>Stappiaceae</taxon>
        <taxon>Roseibium</taxon>
    </lineage>
</organism>
<dbReference type="GO" id="GO:0032791">
    <property type="term" value="F:lead ion binding"/>
    <property type="evidence" value="ECO:0007669"/>
    <property type="project" value="TreeGrafter"/>
</dbReference>
<dbReference type="OrthoDB" id="9797716at2"/>
<dbReference type="SMART" id="SM00418">
    <property type="entry name" value="HTH_ARSR"/>
    <property type="match status" value="1"/>
</dbReference>
<dbReference type="GO" id="GO:0003700">
    <property type="term" value="F:DNA-binding transcription factor activity"/>
    <property type="evidence" value="ECO:0007669"/>
    <property type="project" value="InterPro"/>
</dbReference>
<protein>
    <submittedName>
        <fullName evidence="2">DNA-binding transcriptional ArsR family regulator</fullName>
    </submittedName>
</protein>
<dbReference type="GO" id="GO:0003677">
    <property type="term" value="F:DNA binding"/>
    <property type="evidence" value="ECO:0007669"/>
    <property type="project" value="UniProtKB-KW"/>
</dbReference>
<dbReference type="PANTHER" id="PTHR39168">
    <property type="entry name" value="TRANSCRIPTIONAL REGULATOR-RELATED"/>
    <property type="match status" value="1"/>
</dbReference>